<accession>A0A414AT52</accession>
<organism evidence="1 2">
    <name type="scientific">Enterocloster bolteae</name>
    <dbReference type="NCBI Taxonomy" id="208479"/>
    <lineage>
        <taxon>Bacteria</taxon>
        <taxon>Bacillati</taxon>
        <taxon>Bacillota</taxon>
        <taxon>Clostridia</taxon>
        <taxon>Lachnospirales</taxon>
        <taxon>Lachnospiraceae</taxon>
        <taxon>Enterocloster</taxon>
    </lineage>
</organism>
<evidence type="ECO:0000313" key="2">
    <source>
        <dbReference type="Proteomes" id="UP000283975"/>
    </source>
</evidence>
<dbReference type="Proteomes" id="UP000283975">
    <property type="component" value="Unassembled WGS sequence"/>
</dbReference>
<comment type="caution">
    <text evidence="1">The sequence shown here is derived from an EMBL/GenBank/DDBJ whole genome shotgun (WGS) entry which is preliminary data.</text>
</comment>
<dbReference type="Pfam" id="PF20188">
    <property type="entry name" value="DUF6551"/>
    <property type="match status" value="1"/>
</dbReference>
<protein>
    <recommendedName>
        <fullName evidence="3">ParB/Sulfiredoxin domain-containing protein</fullName>
    </recommendedName>
</protein>
<proteinExistence type="predicted"/>
<name>A0A414AT52_9FIRM</name>
<evidence type="ECO:0008006" key="3">
    <source>
        <dbReference type="Google" id="ProtNLM"/>
    </source>
</evidence>
<dbReference type="EMBL" id="QSHZ01000020">
    <property type="protein sequence ID" value="RHC54733.1"/>
    <property type="molecule type" value="Genomic_DNA"/>
</dbReference>
<dbReference type="SUPFAM" id="SSF110849">
    <property type="entry name" value="ParB/Sulfiredoxin"/>
    <property type="match status" value="1"/>
</dbReference>
<dbReference type="InterPro" id="IPR046681">
    <property type="entry name" value="DUF6551"/>
</dbReference>
<evidence type="ECO:0000313" key="1">
    <source>
        <dbReference type="EMBL" id="RHC54733.1"/>
    </source>
</evidence>
<sequence>MVVGMSKDKMIEKMRKINSSRNDNTDSRKNALKILMGGIPIGDKVFVIVPVEDLHIDKAYQRPVQSHVKTLAQEWDDMKCDPLKINYRSDGNLYVWDGQHRLVALKMMCIDYVLCVITVGLSQSDEAALFGCQGDSLKKPDPYDIFKAHVCAGEAIDTAIKDLCDKWGLIVNRNNKRAGNLSCLTLTREIFRRGHGEHLDWVLELLHEANWNEFTKAHCHRIINALYEIKKSDDDDNKFIQRKLITYLRKTNPDDLLVNATIQYPQFQDESKKIKLFLLDVVNRITSKNGIFENQDRFIA</sequence>
<dbReference type="InterPro" id="IPR036086">
    <property type="entry name" value="ParB/Sulfiredoxin_sf"/>
</dbReference>
<gene>
    <name evidence="1" type="ORF">DW839_18380</name>
</gene>
<dbReference type="AlphaFoldDB" id="A0A414AT52"/>
<reference evidence="1 2" key="1">
    <citation type="submission" date="2018-08" db="EMBL/GenBank/DDBJ databases">
        <title>A genome reference for cultivated species of the human gut microbiota.</title>
        <authorList>
            <person name="Zou Y."/>
            <person name="Xue W."/>
            <person name="Luo G."/>
        </authorList>
    </citation>
    <scope>NUCLEOTIDE SEQUENCE [LARGE SCALE GENOMIC DNA]</scope>
    <source>
        <strain evidence="1 2">AM35-14</strain>
    </source>
</reference>